<proteinExistence type="predicted"/>
<dbReference type="AlphaFoldDB" id="A0A843AI73"/>
<feature type="transmembrane region" description="Helical" evidence="1">
    <location>
        <begin position="139"/>
        <end position="156"/>
    </location>
</feature>
<evidence type="ECO:0000256" key="1">
    <source>
        <dbReference type="SAM" id="Phobius"/>
    </source>
</evidence>
<name>A0A843AI73_METAZ</name>
<feature type="transmembrane region" description="Helical" evidence="1">
    <location>
        <begin position="176"/>
        <end position="199"/>
    </location>
</feature>
<keyword evidence="1" id="KW-1133">Transmembrane helix</keyword>
<accession>A0A843AI73</accession>
<evidence type="ECO:0008006" key="4">
    <source>
        <dbReference type="Google" id="ProtNLM"/>
    </source>
</evidence>
<comment type="caution">
    <text evidence="2">The sequence shown here is derived from an EMBL/GenBank/DDBJ whole genome shotgun (WGS) entry which is preliminary data.</text>
</comment>
<reference evidence="2" key="1">
    <citation type="submission" date="2020-10" db="EMBL/GenBank/DDBJ databases">
        <title>Dehalococcoides mccartyi of a TCE/Cr reducing biochatode.</title>
        <authorList>
            <person name="Matturro B."/>
        </authorList>
    </citation>
    <scope>NUCLEOTIDE SEQUENCE</scope>
    <source>
        <strain evidence="2">Bin4</strain>
    </source>
</reference>
<evidence type="ECO:0000313" key="3">
    <source>
        <dbReference type="Proteomes" id="UP000658733"/>
    </source>
</evidence>
<dbReference type="RefSeq" id="WP_278522763.1">
    <property type="nucleotide sequence ID" value="NZ_JADIIN010000042.1"/>
</dbReference>
<gene>
    <name evidence="2" type="ORF">ISP01_05105</name>
</gene>
<keyword evidence="1" id="KW-0472">Membrane</keyword>
<protein>
    <recommendedName>
        <fullName evidence="4">DUF4234 domain-containing protein</fullName>
    </recommendedName>
</protein>
<dbReference type="EMBL" id="JADIIN010000042">
    <property type="protein sequence ID" value="MBF4468765.1"/>
    <property type="molecule type" value="Genomic_DNA"/>
</dbReference>
<dbReference type="Proteomes" id="UP000658733">
    <property type="component" value="Unassembled WGS sequence"/>
</dbReference>
<feature type="transmembrane region" description="Helical" evidence="1">
    <location>
        <begin position="102"/>
        <end position="119"/>
    </location>
</feature>
<sequence length="256" mass="29905">MESEKHKYCIYCGEKISADAEKCEHCGNWFERSSVSRNHIQNNYVSKDNLKEDNDLKNGNTNDIHINDIEDKSESFSESNSVNNYNKKNFPEYSNILPIRRLLLLMAFTLGLYSFYWVYKTNCYLRDDLGKDVSPGIRTFLMIIPIANIIVFYQTLEDMSQFIKQEKIESSYSSGLNVLTLIFSNFLPFIGVVLSFWVYTNVQESINEFWRIKQSNLPVRREFSNSEILVMILGAIFWLVFFIFYIGFLAYAGSMV</sequence>
<evidence type="ECO:0000313" key="2">
    <source>
        <dbReference type="EMBL" id="MBF4468765.1"/>
    </source>
</evidence>
<feature type="transmembrane region" description="Helical" evidence="1">
    <location>
        <begin position="228"/>
        <end position="252"/>
    </location>
</feature>
<keyword evidence="1" id="KW-0812">Transmembrane</keyword>
<organism evidence="2 3">
    <name type="scientific">Methanobrevibacter arboriphilus</name>
    <dbReference type="NCBI Taxonomy" id="39441"/>
    <lineage>
        <taxon>Archaea</taxon>
        <taxon>Methanobacteriati</taxon>
        <taxon>Methanobacteriota</taxon>
        <taxon>Methanomada group</taxon>
        <taxon>Methanobacteria</taxon>
        <taxon>Methanobacteriales</taxon>
        <taxon>Methanobacteriaceae</taxon>
        <taxon>Methanobrevibacter</taxon>
    </lineage>
</organism>